<sequence>MEELSQITIWAAFAAGFISFISPCTLPLFPAYLSYITGMSVKDLESNKDQKVRRSLMIHTFFFLAGVSSIFLALGVGATYMGQWLQDLLIGSSGDLVQRLAGIFIVFMGLFVAGIIQLNGLMKNKRLTFSKKPAGFAGTTFVGMGFAAGWTPCIGPIFASILVLAASDPSQGFFYTLLYIIGFSLPFFILTFFIGSTRWIVKYSGRIMKIGGGVMVFMGVLLFTGQLNDISIYILRLIEGTWFENLG</sequence>
<dbReference type="RefSeq" id="WP_093052381.1">
    <property type="nucleotide sequence ID" value="NZ_FOGT01000009.1"/>
</dbReference>
<dbReference type="OrthoDB" id="9803065at2"/>
<feature type="transmembrane region" description="Helical" evidence="6">
    <location>
        <begin position="100"/>
        <end position="122"/>
    </location>
</feature>
<evidence type="ECO:0000259" key="7">
    <source>
        <dbReference type="Pfam" id="PF02683"/>
    </source>
</evidence>
<feature type="transmembrane region" description="Helical" evidence="6">
    <location>
        <begin position="207"/>
        <end position="227"/>
    </location>
</feature>
<dbReference type="STRING" id="1601833.SAMN05518684_10961"/>
<dbReference type="GO" id="GO:0017004">
    <property type="term" value="P:cytochrome complex assembly"/>
    <property type="evidence" value="ECO:0007669"/>
    <property type="project" value="InterPro"/>
</dbReference>
<protein>
    <submittedName>
        <fullName evidence="8">Cytochrome c-type biogenesis protein</fullName>
    </submittedName>
</protein>
<dbReference type="GO" id="GO:0016020">
    <property type="term" value="C:membrane"/>
    <property type="evidence" value="ECO:0007669"/>
    <property type="project" value="UniProtKB-SubCell"/>
</dbReference>
<dbReference type="InterPro" id="IPR051790">
    <property type="entry name" value="Cytochrome_c-biogenesis_DsbD"/>
</dbReference>
<dbReference type="InterPro" id="IPR003834">
    <property type="entry name" value="Cyt_c_assmbl_TM_dom"/>
</dbReference>
<evidence type="ECO:0000256" key="3">
    <source>
        <dbReference type="ARBA" id="ARBA00022692"/>
    </source>
</evidence>
<name>A0A1H9V0K2_9BACI</name>
<dbReference type="Pfam" id="PF02683">
    <property type="entry name" value="DsbD_TM"/>
    <property type="match status" value="1"/>
</dbReference>
<dbReference type="PANTHER" id="PTHR31272">
    <property type="entry name" value="CYTOCHROME C-TYPE BIOGENESIS PROTEIN HI_1454-RELATED"/>
    <property type="match status" value="1"/>
</dbReference>
<gene>
    <name evidence="8" type="ORF">SAMN05518684_10961</name>
</gene>
<evidence type="ECO:0000256" key="5">
    <source>
        <dbReference type="ARBA" id="ARBA00023136"/>
    </source>
</evidence>
<proteinExistence type="inferred from homology"/>
<evidence type="ECO:0000256" key="2">
    <source>
        <dbReference type="ARBA" id="ARBA00006143"/>
    </source>
</evidence>
<dbReference type="EMBL" id="FOGT01000009">
    <property type="protein sequence ID" value="SES15300.1"/>
    <property type="molecule type" value="Genomic_DNA"/>
</dbReference>
<feature type="transmembrane region" description="Helical" evidence="6">
    <location>
        <begin position="173"/>
        <end position="195"/>
    </location>
</feature>
<evidence type="ECO:0000256" key="6">
    <source>
        <dbReference type="SAM" id="Phobius"/>
    </source>
</evidence>
<feature type="transmembrane region" description="Helical" evidence="6">
    <location>
        <begin position="56"/>
        <end position="80"/>
    </location>
</feature>
<comment type="similarity">
    <text evidence="2">Belongs to the DsbD family.</text>
</comment>
<keyword evidence="3 6" id="KW-0812">Transmembrane</keyword>
<feature type="transmembrane region" description="Helical" evidence="6">
    <location>
        <begin position="12"/>
        <end position="35"/>
    </location>
</feature>
<feature type="domain" description="Cytochrome C biogenesis protein transmembrane" evidence="7">
    <location>
        <begin position="8"/>
        <end position="208"/>
    </location>
</feature>
<dbReference type="AlphaFoldDB" id="A0A1H9V0K2"/>
<feature type="transmembrane region" description="Helical" evidence="6">
    <location>
        <begin position="134"/>
        <end position="167"/>
    </location>
</feature>
<evidence type="ECO:0000256" key="1">
    <source>
        <dbReference type="ARBA" id="ARBA00004141"/>
    </source>
</evidence>
<evidence type="ECO:0000313" key="9">
    <source>
        <dbReference type="Proteomes" id="UP000198571"/>
    </source>
</evidence>
<keyword evidence="9" id="KW-1185">Reference proteome</keyword>
<organism evidence="8 9">
    <name type="scientific">Salipaludibacillus aurantiacus</name>
    <dbReference type="NCBI Taxonomy" id="1601833"/>
    <lineage>
        <taxon>Bacteria</taxon>
        <taxon>Bacillati</taxon>
        <taxon>Bacillota</taxon>
        <taxon>Bacilli</taxon>
        <taxon>Bacillales</taxon>
        <taxon>Bacillaceae</taxon>
    </lineage>
</organism>
<evidence type="ECO:0000313" key="8">
    <source>
        <dbReference type="EMBL" id="SES15300.1"/>
    </source>
</evidence>
<accession>A0A1H9V0K2</accession>
<keyword evidence="4 6" id="KW-1133">Transmembrane helix</keyword>
<dbReference type="Proteomes" id="UP000198571">
    <property type="component" value="Unassembled WGS sequence"/>
</dbReference>
<keyword evidence="5 6" id="KW-0472">Membrane</keyword>
<evidence type="ECO:0000256" key="4">
    <source>
        <dbReference type="ARBA" id="ARBA00022989"/>
    </source>
</evidence>
<reference evidence="9" key="1">
    <citation type="submission" date="2016-10" db="EMBL/GenBank/DDBJ databases">
        <authorList>
            <person name="Varghese N."/>
            <person name="Submissions S."/>
        </authorList>
    </citation>
    <scope>NUCLEOTIDE SEQUENCE [LARGE SCALE GENOMIC DNA]</scope>
    <source>
        <strain evidence="9">S9</strain>
    </source>
</reference>
<comment type="subcellular location">
    <subcellularLocation>
        <location evidence="1">Membrane</location>
        <topology evidence="1">Multi-pass membrane protein</topology>
    </subcellularLocation>
</comment>
<dbReference type="PANTHER" id="PTHR31272:SF4">
    <property type="entry name" value="CYTOCHROME C-TYPE BIOGENESIS PROTEIN HI_1454-RELATED"/>
    <property type="match status" value="1"/>
</dbReference>